<dbReference type="InterPro" id="IPR006680">
    <property type="entry name" value="Amidohydro-rel"/>
</dbReference>
<proteinExistence type="predicted"/>
<dbReference type="EMBL" id="JBHSWU010000150">
    <property type="protein sequence ID" value="MFC6724329.1"/>
    <property type="molecule type" value="Genomic_DNA"/>
</dbReference>
<keyword evidence="3" id="KW-1185">Reference proteome</keyword>
<dbReference type="Proteomes" id="UP001596328">
    <property type="component" value="Unassembled WGS sequence"/>
</dbReference>
<dbReference type="Pfam" id="PF04909">
    <property type="entry name" value="Amidohydro_2"/>
    <property type="match status" value="1"/>
</dbReference>
<evidence type="ECO:0000313" key="2">
    <source>
        <dbReference type="EMBL" id="MFC6724329.1"/>
    </source>
</evidence>
<feature type="non-terminal residue" evidence="2">
    <location>
        <position position="1"/>
    </location>
</feature>
<dbReference type="PANTHER" id="PTHR42658">
    <property type="entry name" value="HYDROLASE TATD"/>
    <property type="match status" value="1"/>
</dbReference>
<dbReference type="InterPro" id="IPR032466">
    <property type="entry name" value="Metal_Hydrolase"/>
</dbReference>
<organism evidence="2 3">
    <name type="scientific">Halobium palmae</name>
    <dbReference type="NCBI Taxonomy" id="1776492"/>
    <lineage>
        <taxon>Archaea</taxon>
        <taxon>Methanobacteriati</taxon>
        <taxon>Methanobacteriota</taxon>
        <taxon>Stenosarchaea group</taxon>
        <taxon>Halobacteria</taxon>
        <taxon>Halobacteriales</taxon>
        <taxon>Haloferacaceae</taxon>
        <taxon>Halobium</taxon>
    </lineage>
</organism>
<sequence length="154" mass="17039">SGTIDAPGYERGSAMPRYELDTRLGAEPVLDGADVKREAIEIDVELANEAGLPEDRVVLSHGNASVVPYVMEETDCYLSVTVSYPWLHGVSPADVAAAIEEYGPDRILLETDAAGVLRCDVFDLKRWLFDLYRHGVDPETIRRVAYENPMELLS</sequence>
<gene>
    <name evidence="2" type="ORF">ACFQE1_08080</name>
</gene>
<dbReference type="SUPFAM" id="SSF51556">
    <property type="entry name" value="Metallo-dependent hydrolases"/>
    <property type="match status" value="1"/>
</dbReference>
<dbReference type="InterPro" id="IPR012022">
    <property type="entry name" value="UCP005295"/>
</dbReference>
<evidence type="ECO:0000259" key="1">
    <source>
        <dbReference type="Pfam" id="PF04909"/>
    </source>
</evidence>
<dbReference type="AlphaFoldDB" id="A0ABD5RY13"/>
<accession>A0ABD5RY13</accession>
<evidence type="ECO:0000313" key="3">
    <source>
        <dbReference type="Proteomes" id="UP001596328"/>
    </source>
</evidence>
<dbReference type="Gene3D" id="3.20.20.140">
    <property type="entry name" value="Metal-dependent hydrolases"/>
    <property type="match status" value="1"/>
</dbReference>
<name>A0ABD5RY13_9EURY</name>
<comment type="caution">
    <text evidence="2">The sequence shown here is derived from an EMBL/GenBank/DDBJ whole genome shotgun (WGS) entry which is preliminary data.</text>
</comment>
<feature type="domain" description="Amidohydrolase-related" evidence="1">
    <location>
        <begin position="53"/>
        <end position="153"/>
    </location>
</feature>
<dbReference type="PANTHER" id="PTHR42658:SF1">
    <property type="entry name" value="HYDROLASE TATD"/>
    <property type="match status" value="1"/>
</dbReference>
<reference evidence="2 3" key="1">
    <citation type="journal article" date="2019" name="Int. J. Syst. Evol. Microbiol.">
        <title>The Global Catalogue of Microorganisms (GCM) 10K type strain sequencing project: providing services to taxonomists for standard genome sequencing and annotation.</title>
        <authorList>
            <consortium name="The Broad Institute Genomics Platform"/>
            <consortium name="The Broad Institute Genome Sequencing Center for Infectious Disease"/>
            <person name="Wu L."/>
            <person name="Ma J."/>
        </authorList>
    </citation>
    <scope>NUCLEOTIDE SEQUENCE [LARGE SCALE GENOMIC DNA]</scope>
    <source>
        <strain evidence="2 3">NBRC 111368</strain>
    </source>
</reference>
<protein>
    <submittedName>
        <fullName evidence="2">Amidohydrolase family protein</fullName>
    </submittedName>
</protein>